<keyword evidence="2" id="KW-1185">Reference proteome</keyword>
<name>A0A1R3HNL4_9ROSI</name>
<dbReference type="EMBL" id="AWUE01019720">
    <property type="protein sequence ID" value="OMO71872.1"/>
    <property type="molecule type" value="Genomic_DNA"/>
</dbReference>
<organism evidence="1 2">
    <name type="scientific">Corchorus olitorius</name>
    <dbReference type="NCBI Taxonomy" id="93759"/>
    <lineage>
        <taxon>Eukaryota</taxon>
        <taxon>Viridiplantae</taxon>
        <taxon>Streptophyta</taxon>
        <taxon>Embryophyta</taxon>
        <taxon>Tracheophyta</taxon>
        <taxon>Spermatophyta</taxon>
        <taxon>Magnoliopsida</taxon>
        <taxon>eudicotyledons</taxon>
        <taxon>Gunneridae</taxon>
        <taxon>Pentapetalae</taxon>
        <taxon>rosids</taxon>
        <taxon>malvids</taxon>
        <taxon>Malvales</taxon>
        <taxon>Malvaceae</taxon>
        <taxon>Grewioideae</taxon>
        <taxon>Apeibeae</taxon>
        <taxon>Corchorus</taxon>
    </lineage>
</organism>
<gene>
    <name evidence="1" type="ORF">COLO4_27979</name>
</gene>
<dbReference type="AlphaFoldDB" id="A0A1R3HNL4"/>
<proteinExistence type="predicted"/>
<protein>
    <submittedName>
        <fullName evidence="1">ABC family transporter</fullName>
    </submittedName>
</protein>
<comment type="caution">
    <text evidence="1">The sequence shown here is derived from an EMBL/GenBank/DDBJ whole genome shotgun (WGS) entry which is preliminary data.</text>
</comment>
<reference evidence="2" key="1">
    <citation type="submission" date="2013-09" db="EMBL/GenBank/DDBJ databases">
        <title>Corchorus olitorius genome sequencing.</title>
        <authorList>
            <person name="Alam M."/>
            <person name="Haque M.S."/>
            <person name="Islam M.S."/>
            <person name="Emdad E.M."/>
            <person name="Islam M.M."/>
            <person name="Ahmed B."/>
            <person name="Halim A."/>
            <person name="Hossen Q.M.M."/>
            <person name="Hossain M.Z."/>
            <person name="Ahmed R."/>
            <person name="Khan M.M."/>
            <person name="Islam R."/>
            <person name="Rashid M.M."/>
            <person name="Khan S.A."/>
            <person name="Rahman M.S."/>
            <person name="Alam M."/>
            <person name="Yahiya A.S."/>
            <person name="Khan M.S."/>
            <person name="Azam M.S."/>
            <person name="Haque T."/>
            <person name="Lashkar M.Z.H."/>
            <person name="Akhand A.I."/>
            <person name="Morshed G."/>
            <person name="Roy S."/>
            <person name="Uddin K.S."/>
            <person name="Rabeya T."/>
            <person name="Hossain A.S."/>
            <person name="Chowdhury A."/>
            <person name="Snigdha A.R."/>
            <person name="Mortoza M.S."/>
            <person name="Matin S.A."/>
            <person name="Hoque S.M.E."/>
            <person name="Islam M.K."/>
            <person name="Roy D.K."/>
            <person name="Haider R."/>
            <person name="Moosa M.M."/>
            <person name="Elias S.M."/>
            <person name="Hasan A.M."/>
            <person name="Jahan S."/>
            <person name="Shafiuddin M."/>
            <person name="Mahmood N."/>
            <person name="Shommy N.S."/>
        </authorList>
    </citation>
    <scope>NUCLEOTIDE SEQUENCE [LARGE SCALE GENOMIC DNA]</scope>
    <source>
        <strain evidence="2">cv. O-4</strain>
    </source>
</reference>
<evidence type="ECO:0000313" key="1">
    <source>
        <dbReference type="EMBL" id="OMO71872.1"/>
    </source>
</evidence>
<sequence>MGKVKTVKIGFGPIKTARKLADADAAHAVPTDTNLPNCPFSFLDRDKQNY</sequence>
<accession>A0A1R3HNL4</accession>
<dbReference type="Proteomes" id="UP000187203">
    <property type="component" value="Unassembled WGS sequence"/>
</dbReference>
<evidence type="ECO:0000313" key="2">
    <source>
        <dbReference type="Proteomes" id="UP000187203"/>
    </source>
</evidence>